<accession>A0A366JFA6</accession>
<protein>
    <submittedName>
        <fullName evidence="1">Uncharacterized protein</fullName>
    </submittedName>
</protein>
<gene>
    <name evidence="1" type="ORF">DFP80_101157</name>
</gene>
<sequence length="52" mass="5893">MELWKMELVNTENQGIALRRFVELLVLLRLTLSGFVGILDSGSVVRLQGYTL</sequence>
<proteinExistence type="predicted"/>
<evidence type="ECO:0000313" key="1">
    <source>
        <dbReference type="EMBL" id="RBP85662.1"/>
    </source>
</evidence>
<dbReference type="AlphaFoldDB" id="A0A366JFA6"/>
<keyword evidence="2" id="KW-1185">Reference proteome</keyword>
<dbReference type="Proteomes" id="UP000252792">
    <property type="component" value="Unassembled WGS sequence"/>
</dbReference>
<evidence type="ECO:0000313" key="2">
    <source>
        <dbReference type="Proteomes" id="UP000252792"/>
    </source>
</evidence>
<organism evidence="1 2">
    <name type="scientific">Marinomonas rhizomae</name>
    <dbReference type="NCBI Taxonomy" id="491948"/>
    <lineage>
        <taxon>Bacteria</taxon>
        <taxon>Pseudomonadati</taxon>
        <taxon>Pseudomonadota</taxon>
        <taxon>Gammaproteobacteria</taxon>
        <taxon>Oceanospirillales</taxon>
        <taxon>Oceanospirillaceae</taxon>
        <taxon>Marinomonas</taxon>
    </lineage>
</organism>
<reference evidence="1 2" key="1">
    <citation type="submission" date="2018-06" db="EMBL/GenBank/DDBJ databases">
        <title>Genomic Encyclopedia of Type Strains, Phase III (KMG-III): the genomes of soil and plant-associated and newly described type strains.</title>
        <authorList>
            <person name="Whitman W."/>
        </authorList>
    </citation>
    <scope>NUCLEOTIDE SEQUENCE [LARGE SCALE GENOMIC DNA]</scope>
    <source>
        <strain evidence="1 2">CECT 7377</strain>
    </source>
</reference>
<name>A0A366JFA6_9GAMM</name>
<comment type="caution">
    <text evidence="1">The sequence shown here is derived from an EMBL/GenBank/DDBJ whole genome shotgun (WGS) entry which is preliminary data.</text>
</comment>
<dbReference type="EMBL" id="QNSE01000001">
    <property type="protein sequence ID" value="RBP85662.1"/>
    <property type="molecule type" value="Genomic_DNA"/>
</dbReference>